<dbReference type="InterPro" id="IPR029024">
    <property type="entry name" value="TerB-like"/>
</dbReference>
<name>A0AA41R3X2_9BACT</name>
<dbReference type="RefSeq" id="WP_246905285.1">
    <property type="nucleotide sequence ID" value="NZ_JALJRB010000007.1"/>
</dbReference>
<evidence type="ECO:0000313" key="2">
    <source>
        <dbReference type="Proteomes" id="UP001165427"/>
    </source>
</evidence>
<evidence type="ECO:0000313" key="1">
    <source>
        <dbReference type="EMBL" id="MCJ8500560.1"/>
    </source>
</evidence>
<sequence>MQAIFEPTFVDARTPDFEVDNYLRILVAIAKADRENGPRELAFIKEQARRLGADAELFIQHTDKHFGIEKQKVSRLTALMILRDAIVLASLDRNFSLPERQRVYAYAEKLDVPRKDVDRLEALVADHRVLAERWRQLVAGH</sequence>
<dbReference type="Proteomes" id="UP001165427">
    <property type="component" value="Unassembled WGS sequence"/>
</dbReference>
<comment type="caution">
    <text evidence="1">The sequence shown here is derived from an EMBL/GenBank/DDBJ whole genome shotgun (WGS) entry which is preliminary data.</text>
</comment>
<dbReference type="AlphaFoldDB" id="A0AA41R3X2"/>
<evidence type="ECO:0008006" key="3">
    <source>
        <dbReference type="Google" id="ProtNLM"/>
    </source>
</evidence>
<gene>
    <name evidence="1" type="ORF">MRX98_08245</name>
</gene>
<dbReference type="SUPFAM" id="SSF158682">
    <property type="entry name" value="TerB-like"/>
    <property type="match status" value="1"/>
</dbReference>
<proteinExistence type="predicted"/>
<accession>A0AA41R3X2</accession>
<reference evidence="1" key="1">
    <citation type="submission" date="2022-04" db="EMBL/GenBank/DDBJ databases">
        <title>Desulfatitalea alkaliphila sp. nov., a novel anaerobic sulfate-reducing bacterium isolated from terrestrial mud volcano, Taman Peninsula, Russia.</title>
        <authorList>
            <person name="Khomyakova M.A."/>
            <person name="Merkel A.Y."/>
            <person name="Slobodkin A.I."/>
        </authorList>
    </citation>
    <scope>NUCLEOTIDE SEQUENCE</scope>
    <source>
        <strain evidence="1">M08but</strain>
    </source>
</reference>
<organism evidence="1 2">
    <name type="scientific">Desulfatitalea alkaliphila</name>
    <dbReference type="NCBI Taxonomy" id="2929485"/>
    <lineage>
        <taxon>Bacteria</taxon>
        <taxon>Pseudomonadati</taxon>
        <taxon>Thermodesulfobacteriota</taxon>
        <taxon>Desulfobacteria</taxon>
        <taxon>Desulfobacterales</taxon>
        <taxon>Desulfosarcinaceae</taxon>
        <taxon>Desulfatitalea</taxon>
    </lineage>
</organism>
<dbReference type="Gene3D" id="1.10.3680.10">
    <property type="entry name" value="TerB-like"/>
    <property type="match status" value="1"/>
</dbReference>
<protein>
    <recommendedName>
        <fullName evidence="3">Tellurite resistance protein TerB</fullName>
    </recommendedName>
</protein>
<keyword evidence="2" id="KW-1185">Reference proteome</keyword>
<dbReference type="EMBL" id="JALJRB010000007">
    <property type="protein sequence ID" value="MCJ8500560.1"/>
    <property type="molecule type" value="Genomic_DNA"/>
</dbReference>